<dbReference type="NCBIfam" id="TIGR00069">
    <property type="entry name" value="hisD"/>
    <property type="match status" value="1"/>
</dbReference>
<feature type="binding site" evidence="8">
    <location>
        <position position="132"/>
    </location>
    <ligand>
        <name>NAD(+)</name>
        <dbReference type="ChEBI" id="CHEBI:57540"/>
    </ligand>
</feature>
<comment type="function">
    <text evidence="1 8">Catalyzes the sequential NAD-dependent oxidations of L-histidinol to L-histidinaldehyde and then to L-histidine.</text>
</comment>
<reference evidence="11 12" key="1">
    <citation type="submission" date="2024-04" db="EMBL/GenBank/DDBJ databases">
        <title>Genome sequencing and metabolic network reconstruction of aminoacids and betaine degradation by Anoxynatronum sibiricum.</title>
        <authorList>
            <person name="Detkova E.N."/>
            <person name="Boltjanskaja Y.V."/>
            <person name="Mardanov A.V."/>
            <person name="Kevbrin V."/>
        </authorList>
    </citation>
    <scope>NUCLEOTIDE SEQUENCE [LARGE SCALE GENOMIC DNA]</scope>
    <source>
        <strain evidence="11 12">Z-7981</strain>
    </source>
</reference>
<dbReference type="Proteomes" id="UP001407405">
    <property type="component" value="Unassembled WGS sequence"/>
</dbReference>
<dbReference type="PANTHER" id="PTHR21256:SF2">
    <property type="entry name" value="HISTIDINE BIOSYNTHESIS TRIFUNCTIONAL PROTEIN"/>
    <property type="match status" value="1"/>
</dbReference>
<evidence type="ECO:0000313" key="11">
    <source>
        <dbReference type="EMBL" id="MEN1760675.1"/>
    </source>
</evidence>
<name>A0ABU9VUY8_9CLOT</name>
<keyword evidence="8" id="KW-0520">NAD</keyword>
<dbReference type="PROSITE" id="PS00611">
    <property type="entry name" value="HISOL_DEHYDROGENASE"/>
    <property type="match status" value="1"/>
</dbReference>
<keyword evidence="5 8" id="KW-0862">Zinc</keyword>
<dbReference type="EMBL" id="JBCITM010000008">
    <property type="protein sequence ID" value="MEN1760675.1"/>
    <property type="molecule type" value="Genomic_DNA"/>
</dbReference>
<evidence type="ECO:0000256" key="10">
    <source>
        <dbReference type="RuleBase" id="RU004175"/>
    </source>
</evidence>
<dbReference type="PIRSF" id="PIRSF000099">
    <property type="entry name" value="Histidinol_dh"/>
    <property type="match status" value="1"/>
</dbReference>
<comment type="caution">
    <text evidence="11">The sequence shown here is derived from an EMBL/GenBank/DDBJ whole genome shotgun (WGS) entry which is preliminary data.</text>
</comment>
<keyword evidence="4 8" id="KW-0479">Metal-binding</keyword>
<feature type="binding site" evidence="8">
    <location>
        <position position="194"/>
    </location>
    <ligand>
        <name>NAD(+)</name>
        <dbReference type="ChEBI" id="CHEBI:57540"/>
    </ligand>
</feature>
<comment type="cofactor">
    <cofactor evidence="8">
        <name>Zn(2+)</name>
        <dbReference type="ChEBI" id="CHEBI:29105"/>
    </cofactor>
    <text evidence="8">Binds 1 zinc ion per subunit.</text>
</comment>
<feature type="binding site" evidence="8">
    <location>
        <position position="240"/>
    </location>
    <ligand>
        <name>substrate</name>
    </ligand>
</feature>
<evidence type="ECO:0000256" key="7">
    <source>
        <dbReference type="ARBA" id="ARBA00049489"/>
    </source>
</evidence>
<sequence>MNQLPVKSWDPSRREIVIQELRDRQAGYDRQTEVVAREIIAAVKEKGDEALLDYTARFDKAALTPETLRVTEEEMEAAWQAVDEPYRQALETACGKITAFHQKQRQESWFENPQEGIWLGQKVTPLDVAGVYVPGGKAAYPSSVLMNVVPARVAGVPRIVMATPPGPDGTIAPVILAAARVAGVTEIYKMGGAQAVAALAYGTATIPRVDKITGPGNQYVAMAKQLVYGQVDIDMIAGPSEILVIADETANPAYVAADMLSQAEHDEMASAVCITTSQTLGEAVAQELEKQVVQLEREAIARESLERFGGIWVTETLAEAAALANDLAPEHLELCVANPFELVPAIRHAGAIFLGHYSPEPLGDYLAGPNHVLPTGGTARFASPLTVEDFVKKSSLIYYSRERLAEAADDIMLLAEREGFQAHKQAVAVRMK</sequence>
<dbReference type="EC" id="1.1.1.23" evidence="3 8"/>
<evidence type="ECO:0000256" key="1">
    <source>
        <dbReference type="ARBA" id="ARBA00003850"/>
    </source>
</evidence>
<accession>A0ABU9VUY8</accession>
<evidence type="ECO:0000256" key="6">
    <source>
        <dbReference type="ARBA" id="ARBA00023002"/>
    </source>
</evidence>
<evidence type="ECO:0000256" key="3">
    <source>
        <dbReference type="ARBA" id="ARBA00012965"/>
    </source>
</evidence>
<feature type="binding site" evidence="8">
    <location>
        <position position="423"/>
    </location>
    <ligand>
        <name>Zn(2+)</name>
        <dbReference type="ChEBI" id="CHEBI:29105"/>
    </ligand>
</feature>
<comment type="pathway">
    <text evidence="8">Amino-acid biosynthesis; L-histidine biosynthesis; L-histidine from 5-phospho-alpha-D-ribose 1-diphosphate: step 9/9.</text>
</comment>
<dbReference type="GO" id="GO:0004399">
    <property type="term" value="F:histidinol dehydrogenase activity"/>
    <property type="evidence" value="ECO:0007669"/>
    <property type="project" value="UniProtKB-EC"/>
</dbReference>
<dbReference type="PRINTS" id="PR00083">
    <property type="entry name" value="HOLDHDRGNASE"/>
</dbReference>
<evidence type="ECO:0000256" key="5">
    <source>
        <dbReference type="ARBA" id="ARBA00022833"/>
    </source>
</evidence>
<evidence type="ECO:0000313" key="12">
    <source>
        <dbReference type="Proteomes" id="UP001407405"/>
    </source>
</evidence>
<dbReference type="SUPFAM" id="SSF53720">
    <property type="entry name" value="ALDH-like"/>
    <property type="match status" value="1"/>
</dbReference>
<protein>
    <recommendedName>
        <fullName evidence="3 8">Histidinol dehydrogenase</fullName>
        <shortName evidence="8">HDH</shortName>
        <ecNumber evidence="3 8">1.1.1.23</ecNumber>
    </recommendedName>
</protein>
<keyword evidence="8" id="KW-0028">Amino-acid biosynthesis</keyword>
<feature type="binding site" evidence="8">
    <location>
        <position position="423"/>
    </location>
    <ligand>
        <name>substrate</name>
    </ligand>
</feature>
<dbReference type="InterPro" id="IPR001692">
    <property type="entry name" value="Histidinol_DH_CS"/>
</dbReference>
<evidence type="ECO:0000256" key="8">
    <source>
        <dbReference type="HAMAP-Rule" id="MF_01024"/>
    </source>
</evidence>
<keyword evidence="8" id="KW-0368">Histidine biosynthesis</keyword>
<dbReference type="Gene3D" id="1.20.5.1300">
    <property type="match status" value="1"/>
</dbReference>
<feature type="binding site" evidence="8">
    <location>
        <position position="265"/>
    </location>
    <ligand>
        <name>Zn(2+)</name>
        <dbReference type="ChEBI" id="CHEBI:29105"/>
    </ligand>
</feature>
<keyword evidence="6 8" id="KW-0560">Oxidoreductase</keyword>
<feature type="binding site" evidence="8">
    <location>
        <position position="364"/>
    </location>
    <ligand>
        <name>Zn(2+)</name>
        <dbReference type="ChEBI" id="CHEBI:29105"/>
    </ligand>
</feature>
<dbReference type="InterPro" id="IPR022695">
    <property type="entry name" value="Histidinol_DH_monofunct"/>
</dbReference>
<feature type="active site" description="Proton acceptor" evidence="8">
    <location>
        <position position="330"/>
    </location>
</feature>
<organism evidence="11 12">
    <name type="scientific">Anoxynatronum sibiricum</name>
    <dbReference type="NCBI Taxonomy" id="210623"/>
    <lineage>
        <taxon>Bacteria</taxon>
        <taxon>Bacillati</taxon>
        <taxon>Bacillota</taxon>
        <taxon>Clostridia</taxon>
        <taxon>Eubacteriales</taxon>
        <taxon>Clostridiaceae</taxon>
        <taxon>Anoxynatronum</taxon>
    </lineage>
</organism>
<feature type="binding site" evidence="8">
    <location>
        <position position="364"/>
    </location>
    <ligand>
        <name>substrate</name>
    </ligand>
</feature>
<keyword evidence="12" id="KW-1185">Reference proteome</keyword>
<dbReference type="InterPro" id="IPR012131">
    <property type="entry name" value="Hstdl_DH"/>
</dbReference>
<dbReference type="HAMAP" id="MF_01024">
    <property type="entry name" value="HisD"/>
    <property type="match status" value="1"/>
</dbReference>
<feature type="binding site" evidence="8">
    <location>
        <position position="262"/>
    </location>
    <ligand>
        <name>Zn(2+)</name>
        <dbReference type="ChEBI" id="CHEBI:29105"/>
    </ligand>
</feature>
<dbReference type="CDD" id="cd06572">
    <property type="entry name" value="Histidinol_dh"/>
    <property type="match status" value="1"/>
</dbReference>
<feature type="binding site" evidence="8">
    <location>
        <position position="331"/>
    </location>
    <ligand>
        <name>substrate</name>
    </ligand>
</feature>
<proteinExistence type="inferred from homology"/>
<gene>
    <name evidence="8 11" type="primary">hisD</name>
    <name evidence="11" type="ORF">AAIG11_09335</name>
</gene>
<feature type="binding site" evidence="8">
    <location>
        <position position="217"/>
    </location>
    <ligand>
        <name>NAD(+)</name>
        <dbReference type="ChEBI" id="CHEBI:57540"/>
    </ligand>
</feature>
<evidence type="ECO:0000256" key="4">
    <source>
        <dbReference type="ARBA" id="ARBA00022723"/>
    </source>
</evidence>
<evidence type="ECO:0000256" key="2">
    <source>
        <dbReference type="ARBA" id="ARBA00010178"/>
    </source>
</evidence>
<feature type="binding site" evidence="8">
    <location>
        <position position="418"/>
    </location>
    <ligand>
        <name>substrate</name>
    </ligand>
</feature>
<dbReference type="Gene3D" id="3.40.50.1980">
    <property type="entry name" value="Nitrogenase molybdenum iron protein domain"/>
    <property type="match status" value="2"/>
</dbReference>
<feature type="active site" description="Proton acceptor" evidence="8">
    <location>
        <position position="331"/>
    </location>
</feature>
<evidence type="ECO:0000256" key="9">
    <source>
        <dbReference type="PIRNR" id="PIRNR000099"/>
    </source>
</evidence>
<feature type="binding site" evidence="8">
    <location>
        <position position="265"/>
    </location>
    <ligand>
        <name>substrate</name>
    </ligand>
</feature>
<comment type="catalytic activity">
    <reaction evidence="7 8">
        <text>L-histidinol + 2 NAD(+) + H2O = L-histidine + 2 NADH + 3 H(+)</text>
        <dbReference type="Rhea" id="RHEA:20641"/>
        <dbReference type="ChEBI" id="CHEBI:15377"/>
        <dbReference type="ChEBI" id="CHEBI:15378"/>
        <dbReference type="ChEBI" id="CHEBI:57540"/>
        <dbReference type="ChEBI" id="CHEBI:57595"/>
        <dbReference type="ChEBI" id="CHEBI:57699"/>
        <dbReference type="ChEBI" id="CHEBI:57945"/>
        <dbReference type="EC" id="1.1.1.23"/>
    </reaction>
</comment>
<dbReference type="InterPro" id="IPR016161">
    <property type="entry name" value="Ald_DH/histidinol_DH"/>
</dbReference>
<dbReference type="Pfam" id="PF00815">
    <property type="entry name" value="Histidinol_dh"/>
    <property type="match status" value="1"/>
</dbReference>
<dbReference type="RefSeq" id="WP_343185996.1">
    <property type="nucleotide sequence ID" value="NZ_JBCITM010000008.1"/>
</dbReference>
<feature type="binding site" evidence="8">
    <location>
        <position position="262"/>
    </location>
    <ligand>
        <name>substrate</name>
    </ligand>
</feature>
<comment type="similarity">
    <text evidence="2 8 9 10">Belongs to the histidinol dehydrogenase family.</text>
</comment>
<dbReference type="PANTHER" id="PTHR21256">
    <property type="entry name" value="HISTIDINOL DEHYDROGENASE HDH"/>
    <property type="match status" value="1"/>
</dbReference>